<evidence type="ECO:0000313" key="1">
    <source>
        <dbReference type="EMBL" id="CAB4689111.1"/>
    </source>
</evidence>
<organism evidence="1">
    <name type="scientific">freshwater metagenome</name>
    <dbReference type="NCBI Taxonomy" id="449393"/>
    <lineage>
        <taxon>unclassified sequences</taxon>
        <taxon>metagenomes</taxon>
        <taxon>ecological metagenomes</taxon>
    </lineage>
</organism>
<protein>
    <submittedName>
        <fullName evidence="1">Unannotated protein</fullName>
    </submittedName>
</protein>
<dbReference type="AlphaFoldDB" id="A0A6J6NQR7"/>
<proteinExistence type="predicted"/>
<name>A0A6J6NQR7_9ZZZZ</name>
<gene>
    <name evidence="1" type="ORF">UFOPK2366_00649</name>
</gene>
<dbReference type="EMBL" id="CAEZXM010000098">
    <property type="protein sequence ID" value="CAB4689111.1"/>
    <property type="molecule type" value="Genomic_DNA"/>
</dbReference>
<sequence>MLLEQGLEPIGISATTFACCKKRARFERLVHIGDIPAGEFFCGAHRASP</sequence>
<reference evidence="1" key="1">
    <citation type="submission" date="2020-05" db="EMBL/GenBank/DDBJ databases">
        <authorList>
            <person name="Chiriac C."/>
            <person name="Salcher M."/>
            <person name="Ghai R."/>
            <person name="Kavagutti S V."/>
        </authorList>
    </citation>
    <scope>NUCLEOTIDE SEQUENCE</scope>
</reference>
<accession>A0A6J6NQR7</accession>